<feature type="domain" description="Dehydrogenase E1 component" evidence="4">
    <location>
        <begin position="4"/>
        <end position="293"/>
    </location>
</feature>
<accession>A0A7C5Q7E3</accession>
<dbReference type="AlphaFoldDB" id="A0A7C5Q7E3"/>
<keyword evidence="2" id="KW-0560">Oxidoreductase</keyword>
<evidence type="ECO:0000259" key="4">
    <source>
        <dbReference type="Pfam" id="PF00676"/>
    </source>
</evidence>
<organism evidence="5">
    <name type="scientific">Caldiarchaeum subterraneum</name>
    <dbReference type="NCBI Taxonomy" id="311458"/>
    <lineage>
        <taxon>Archaea</taxon>
        <taxon>Nitrososphaerota</taxon>
        <taxon>Candidatus Caldarchaeales</taxon>
        <taxon>Candidatus Caldarchaeaceae</taxon>
        <taxon>Candidatus Caldarchaeum</taxon>
    </lineage>
</organism>
<comment type="cofactor">
    <cofactor evidence="1">
        <name>thiamine diphosphate</name>
        <dbReference type="ChEBI" id="CHEBI:58937"/>
    </cofactor>
</comment>
<dbReference type="GO" id="GO:0006086">
    <property type="term" value="P:pyruvate decarboxylation to acetyl-CoA"/>
    <property type="evidence" value="ECO:0007669"/>
    <property type="project" value="TreeGrafter"/>
</dbReference>
<dbReference type="GO" id="GO:0004739">
    <property type="term" value="F:pyruvate dehydrogenase (acetyl-transferring) activity"/>
    <property type="evidence" value="ECO:0007669"/>
    <property type="project" value="TreeGrafter"/>
</dbReference>
<evidence type="ECO:0000256" key="1">
    <source>
        <dbReference type="ARBA" id="ARBA00001964"/>
    </source>
</evidence>
<dbReference type="InterPro" id="IPR001017">
    <property type="entry name" value="DH_E1"/>
</dbReference>
<keyword evidence="3" id="KW-0786">Thiamine pyrophosphate</keyword>
<reference evidence="5" key="1">
    <citation type="journal article" date="2020" name="mSystems">
        <title>Genome- and Community-Level Interaction Insights into Carbon Utilization and Element Cycling Functions of Hydrothermarchaeota in Hydrothermal Sediment.</title>
        <authorList>
            <person name="Zhou Z."/>
            <person name="Liu Y."/>
            <person name="Xu W."/>
            <person name="Pan J."/>
            <person name="Luo Z.H."/>
            <person name="Li M."/>
        </authorList>
    </citation>
    <scope>NUCLEOTIDE SEQUENCE [LARGE SCALE GENOMIC DNA]</scope>
    <source>
        <strain evidence="5">SpSt-1056</strain>
    </source>
</reference>
<dbReference type="Pfam" id="PF00676">
    <property type="entry name" value="E1_dh"/>
    <property type="match status" value="1"/>
</dbReference>
<comment type="caution">
    <text evidence="5">The sequence shown here is derived from an EMBL/GenBank/DDBJ whole genome shotgun (WGS) entry which is preliminary data.</text>
</comment>
<evidence type="ECO:0000313" key="5">
    <source>
        <dbReference type="EMBL" id="HHK68947.1"/>
    </source>
</evidence>
<protein>
    <submittedName>
        <fullName evidence="5">Thiamine pyrophosphate-dependent dehydrogenase E1 component subunit alpha</fullName>
    </submittedName>
</protein>
<dbReference type="CDD" id="cd02000">
    <property type="entry name" value="TPP_E1_PDC_ADC_BCADC"/>
    <property type="match status" value="1"/>
</dbReference>
<gene>
    <name evidence="5" type="ORF">ENM11_07340</name>
</gene>
<dbReference type="Gene3D" id="3.40.50.970">
    <property type="match status" value="1"/>
</dbReference>
<evidence type="ECO:0000256" key="2">
    <source>
        <dbReference type="ARBA" id="ARBA00023002"/>
    </source>
</evidence>
<dbReference type="PANTHER" id="PTHR11516">
    <property type="entry name" value="PYRUVATE DEHYDROGENASE E1 COMPONENT, ALPHA SUBUNIT BACTERIAL AND ORGANELLAR"/>
    <property type="match status" value="1"/>
</dbReference>
<dbReference type="SUPFAM" id="SSF52518">
    <property type="entry name" value="Thiamin diphosphate-binding fold (THDP-binding)"/>
    <property type="match status" value="1"/>
</dbReference>
<proteinExistence type="predicted"/>
<dbReference type="InterPro" id="IPR029061">
    <property type="entry name" value="THDP-binding"/>
</dbReference>
<sequence>MIEIRMFEERVLKLYREGFVQGPTHLYVGQEGVAVGVIEALEKDDVIISTYRGHGHGLARGVPMKSVLAEILGKAMGTCKGLGGSMHAPISAELGIPLATAIVGSGIPIAVGAALGFKYRGSRNVAAVFFGDGAVNTGAFHEALNLAAVWKLPVLFVCENNLYAMTTSIKSVFAGESIAARAAAYGIPSYVAHGSDVIEVYETTLKALEKIRAGNGPAFIECRTYRFVGHGAYDLGTGYRPREEIEEWLRRDPINMLAERMKSAGMLQDEDRKKIEEEVARQLDVIVEEVVKSPAYDYDKLPSLVYSNPV</sequence>
<name>A0A7C5Q7E3_CALS0</name>
<evidence type="ECO:0000256" key="3">
    <source>
        <dbReference type="ARBA" id="ARBA00023052"/>
    </source>
</evidence>
<dbReference type="InterPro" id="IPR050642">
    <property type="entry name" value="PDH_E1_Alpha_Subunit"/>
</dbReference>
<dbReference type="PANTHER" id="PTHR11516:SF60">
    <property type="entry name" value="PYRUVATE DEHYDROGENASE E1 COMPONENT SUBUNIT ALPHA"/>
    <property type="match status" value="1"/>
</dbReference>
<dbReference type="EMBL" id="DRWN01000061">
    <property type="protein sequence ID" value="HHK68947.1"/>
    <property type="molecule type" value="Genomic_DNA"/>
</dbReference>